<feature type="DNA-binding region" description="Homeobox" evidence="4">
    <location>
        <begin position="631"/>
        <end position="693"/>
    </location>
</feature>
<feature type="compositionally biased region" description="Low complexity" evidence="6">
    <location>
        <begin position="584"/>
        <end position="610"/>
    </location>
</feature>
<keyword evidence="5" id="KW-0175">Coiled coil</keyword>
<protein>
    <submittedName>
        <fullName evidence="8">PBX3-like protein</fullName>
    </submittedName>
</protein>
<dbReference type="EMBL" id="CP111021">
    <property type="protein sequence ID" value="WAR17300.1"/>
    <property type="molecule type" value="Genomic_DNA"/>
</dbReference>
<dbReference type="Gene3D" id="1.10.10.60">
    <property type="entry name" value="Homeodomain-like"/>
    <property type="match status" value="2"/>
</dbReference>
<feature type="region of interest" description="Disordered" evidence="6">
    <location>
        <begin position="344"/>
        <end position="363"/>
    </location>
</feature>
<feature type="compositionally biased region" description="Low complexity" evidence="6">
    <location>
        <begin position="516"/>
        <end position="532"/>
    </location>
</feature>
<dbReference type="CDD" id="cd00086">
    <property type="entry name" value="homeodomain"/>
    <property type="match status" value="2"/>
</dbReference>
<dbReference type="InterPro" id="IPR009057">
    <property type="entry name" value="Homeodomain-like_sf"/>
</dbReference>
<comment type="subcellular location">
    <subcellularLocation>
        <location evidence="4">Nucleus</location>
    </subcellularLocation>
</comment>
<proteinExistence type="predicted"/>
<keyword evidence="3 4" id="KW-0539">Nucleus</keyword>
<dbReference type="SMART" id="SM00389">
    <property type="entry name" value="HOX"/>
    <property type="match status" value="2"/>
</dbReference>
<evidence type="ECO:0000256" key="3">
    <source>
        <dbReference type="ARBA" id="ARBA00023242"/>
    </source>
</evidence>
<reference evidence="8" key="1">
    <citation type="submission" date="2022-11" db="EMBL/GenBank/DDBJ databases">
        <title>Centuries of genome instability and evolution in soft-shell clam transmissible cancer (bioRxiv).</title>
        <authorList>
            <person name="Hart S.F.M."/>
            <person name="Yonemitsu M.A."/>
            <person name="Giersch R.M."/>
            <person name="Beal B.F."/>
            <person name="Arriagada G."/>
            <person name="Davis B.W."/>
            <person name="Ostrander E.A."/>
            <person name="Goff S.P."/>
            <person name="Metzger M.J."/>
        </authorList>
    </citation>
    <scope>NUCLEOTIDE SEQUENCE</scope>
    <source>
        <strain evidence="8">MELC-2E11</strain>
        <tissue evidence="8">Siphon/mantle</tissue>
    </source>
</reference>
<name>A0ABY7F530_MYAAR</name>
<evidence type="ECO:0000256" key="1">
    <source>
        <dbReference type="ARBA" id="ARBA00023125"/>
    </source>
</evidence>
<feature type="compositionally biased region" description="Basic and acidic residues" evidence="6">
    <location>
        <begin position="716"/>
        <end position="735"/>
    </location>
</feature>
<evidence type="ECO:0000256" key="2">
    <source>
        <dbReference type="ARBA" id="ARBA00023155"/>
    </source>
</evidence>
<keyword evidence="2 4" id="KW-0371">Homeobox</keyword>
<feature type="compositionally biased region" description="Polar residues" evidence="6">
    <location>
        <begin position="82"/>
        <end position="111"/>
    </location>
</feature>
<organism evidence="8 9">
    <name type="scientific">Mya arenaria</name>
    <name type="common">Soft-shell clam</name>
    <dbReference type="NCBI Taxonomy" id="6604"/>
    <lineage>
        <taxon>Eukaryota</taxon>
        <taxon>Metazoa</taxon>
        <taxon>Spiralia</taxon>
        <taxon>Lophotrochozoa</taxon>
        <taxon>Mollusca</taxon>
        <taxon>Bivalvia</taxon>
        <taxon>Autobranchia</taxon>
        <taxon>Heteroconchia</taxon>
        <taxon>Euheterodonta</taxon>
        <taxon>Imparidentia</taxon>
        <taxon>Neoheterodontei</taxon>
        <taxon>Myida</taxon>
        <taxon>Myoidea</taxon>
        <taxon>Myidae</taxon>
        <taxon>Mya</taxon>
    </lineage>
</organism>
<dbReference type="Pfam" id="PF05920">
    <property type="entry name" value="Homeobox_KN"/>
    <property type="match status" value="2"/>
</dbReference>
<evidence type="ECO:0000256" key="5">
    <source>
        <dbReference type="SAM" id="Coils"/>
    </source>
</evidence>
<feature type="region of interest" description="Disordered" evidence="6">
    <location>
        <begin position="371"/>
        <end position="395"/>
    </location>
</feature>
<feature type="DNA-binding region" description="Homeobox" evidence="4">
    <location>
        <begin position="733"/>
        <end position="795"/>
    </location>
</feature>
<feature type="region of interest" description="Disordered" evidence="6">
    <location>
        <begin position="82"/>
        <end position="117"/>
    </location>
</feature>
<feature type="compositionally biased region" description="Low complexity" evidence="6">
    <location>
        <begin position="349"/>
        <end position="363"/>
    </location>
</feature>
<gene>
    <name evidence="8" type="ORF">MAR_031894</name>
</gene>
<evidence type="ECO:0000256" key="6">
    <source>
        <dbReference type="SAM" id="MobiDB-lite"/>
    </source>
</evidence>
<evidence type="ECO:0000259" key="7">
    <source>
        <dbReference type="PROSITE" id="PS50071"/>
    </source>
</evidence>
<feature type="domain" description="Homeobox" evidence="7">
    <location>
        <begin position="629"/>
        <end position="692"/>
    </location>
</feature>
<feature type="coiled-coil region" evidence="5">
    <location>
        <begin position="190"/>
        <end position="220"/>
    </location>
</feature>
<dbReference type="InterPro" id="IPR008422">
    <property type="entry name" value="KN_HD"/>
</dbReference>
<feature type="compositionally biased region" description="Basic residues" evidence="6">
    <location>
        <begin position="567"/>
        <end position="577"/>
    </location>
</feature>
<dbReference type="PROSITE" id="PS50071">
    <property type="entry name" value="HOMEOBOX_2"/>
    <property type="match status" value="2"/>
</dbReference>
<feature type="region of interest" description="Disordered" evidence="6">
    <location>
        <begin position="516"/>
        <end position="616"/>
    </location>
</feature>
<feature type="region of interest" description="Disordered" evidence="6">
    <location>
        <begin position="707"/>
        <end position="735"/>
    </location>
</feature>
<sequence length="843" mass="96124">MIPSPLNLPAITPPASPYSIFGLYSPGSGPHGSPFCDPGYLRRLKNNPMFRDLQSLLLQECLQMQVPSNLITTSWNLMQLHKTSPTDKSTNPKAASSLQPPVTANQNSATSLKAPASGSGQQVYMQHMKFQDKLLKVRIDPAISADGLSVENEYSTEVGNIEMDRYRALTSCPDEKVKDTINGYYDKQRLKLIQNNEEKLDQLINKAERMRSEVLKFNNSDAVTKPKQEEQPIYPPSGTAQGASLLLQPVEEKDKINAVRKLKFNDEAKEDDDENDYLNGSVNSEDFEIDEIDVETVDTTESTAHGSKFKSSEKDILKKCIEESGLGAFANDINPVDLSTEASVNSNESMIPDSTSSASDSPISMASAEDLTNQNLSTDSSTNSTFSKREHSVSPLHFEEQLKSIPPVTRNLNFDNHMFSTPTSNSGMKFTKSDNIQAALAEIQKLCGASTMSFTPEYRKDMGQCNLTPDVVKPLNEISSAYNMPSLNMSYGQLSNHMFQYGAKQDFQQRHLHYNQPQQQQQMNLQQQMARQTFPRSSSPNNNFKQQHQMHHQQQQFHHQQQQQLHHQTHQHQPKRPKSIDATNNNVQQNNDNITSTINGNNTNNNQDSIKVSSSGKDIKTEEFQFENTPVFRTHRMLTPESTEVLLTWYNAHVNYPYPNDEEVEHLTKLTGITARQVKKWMANRRVRCFNTLSITGNQHPIKYKYQGQGRKRKAPLPEKSEKENCDSTTADKRPNYSMLGEEAKSILSEWYEQHIDNPYPTEEEKIQLAEHCRISVNQVKSWFANKRNRTNNTKRQIPNYFIEKFPEYSGMVHLVGQKREEERMLKRRKVNEVMYIQPPFYF</sequence>
<feature type="compositionally biased region" description="Polar residues" evidence="6">
    <location>
        <begin position="534"/>
        <end position="545"/>
    </location>
</feature>
<feature type="compositionally biased region" description="Polar residues" evidence="6">
    <location>
        <begin position="371"/>
        <end position="386"/>
    </location>
</feature>
<dbReference type="PANTHER" id="PTHR11850">
    <property type="entry name" value="HOMEOBOX PROTEIN TRANSCRIPTION FACTORS"/>
    <property type="match status" value="1"/>
</dbReference>
<feature type="domain" description="Homeobox" evidence="7">
    <location>
        <begin position="731"/>
        <end position="794"/>
    </location>
</feature>
<feature type="compositionally biased region" description="Low complexity" evidence="6">
    <location>
        <begin position="552"/>
        <end position="566"/>
    </location>
</feature>
<evidence type="ECO:0000313" key="8">
    <source>
        <dbReference type="EMBL" id="WAR17300.1"/>
    </source>
</evidence>
<dbReference type="InterPro" id="IPR050224">
    <property type="entry name" value="TALE_homeobox"/>
</dbReference>
<dbReference type="InterPro" id="IPR001356">
    <property type="entry name" value="HD"/>
</dbReference>
<evidence type="ECO:0000256" key="4">
    <source>
        <dbReference type="PROSITE-ProRule" id="PRU00108"/>
    </source>
</evidence>
<keyword evidence="9" id="KW-1185">Reference proteome</keyword>
<keyword evidence="1 4" id="KW-0238">DNA-binding</keyword>
<dbReference type="SUPFAM" id="SSF46689">
    <property type="entry name" value="Homeodomain-like"/>
    <property type="match status" value="2"/>
</dbReference>
<dbReference type="Proteomes" id="UP001164746">
    <property type="component" value="Chromosome 10"/>
</dbReference>
<evidence type="ECO:0000313" key="9">
    <source>
        <dbReference type="Proteomes" id="UP001164746"/>
    </source>
</evidence>
<accession>A0ABY7F530</accession>